<name>A0A8T0IXG7_CERPU</name>
<gene>
    <name evidence="1" type="ORF">KC19_2G164600</name>
</gene>
<proteinExistence type="predicted"/>
<dbReference type="EMBL" id="CM026422">
    <property type="protein sequence ID" value="KAG0587438.1"/>
    <property type="molecule type" value="Genomic_DNA"/>
</dbReference>
<evidence type="ECO:0000313" key="1">
    <source>
        <dbReference type="EMBL" id="KAG0587438.1"/>
    </source>
</evidence>
<protein>
    <submittedName>
        <fullName evidence="1">Uncharacterized protein</fullName>
    </submittedName>
</protein>
<sequence length="109" mass="12640">MAFIILDYPGPGAYDPNIEVYRPSVPHFTIPCGRWDKTIPMGPGPQTYNIKRTFCTGPAFSIAKRYPQRFQRQLPRPPVPPTKKIPRVYPPNKIIYGIGQIKYHEQKWK</sequence>
<dbReference type="AlphaFoldDB" id="A0A8T0IXG7"/>
<organism evidence="1 2">
    <name type="scientific">Ceratodon purpureus</name>
    <name type="common">Fire moss</name>
    <name type="synonym">Dicranum purpureum</name>
    <dbReference type="NCBI Taxonomy" id="3225"/>
    <lineage>
        <taxon>Eukaryota</taxon>
        <taxon>Viridiplantae</taxon>
        <taxon>Streptophyta</taxon>
        <taxon>Embryophyta</taxon>
        <taxon>Bryophyta</taxon>
        <taxon>Bryophytina</taxon>
        <taxon>Bryopsida</taxon>
        <taxon>Dicranidae</taxon>
        <taxon>Pseudoditrichales</taxon>
        <taxon>Ditrichaceae</taxon>
        <taxon>Ceratodon</taxon>
    </lineage>
</organism>
<accession>A0A8T0IXG7</accession>
<dbReference type="InterPro" id="IPR010736">
    <property type="entry name" value="SHIPPO-rpt"/>
</dbReference>
<keyword evidence="2" id="KW-1185">Reference proteome</keyword>
<comment type="caution">
    <text evidence="1">The sequence shown here is derived from an EMBL/GenBank/DDBJ whole genome shotgun (WGS) entry which is preliminary data.</text>
</comment>
<reference evidence="1" key="1">
    <citation type="submission" date="2020-06" db="EMBL/GenBank/DDBJ databases">
        <title>WGS assembly of Ceratodon purpureus strain R40.</title>
        <authorList>
            <person name="Carey S.B."/>
            <person name="Jenkins J."/>
            <person name="Shu S."/>
            <person name="Lovell J.T."/>
            <person name="Sreedasyam A."/>
            <person name="Maumus F."/>
            <person name="Tiley G.P."/>
            <person name="Fernandez-Pozo N."/>
            <person name="Barry K."/>
            <person name="Chen C."/>
            <person name="Wang M."/>
            <person name="Lipzen A."/>
            <person name="Daum C."/>
            <person name="Saski C.A."/>
            <person name="Payton A.C."/>
            <person name="Mcbreen J.C."/>
            <person name="Conrad R.E."/>
            <person name="Kollar L.M."/>
            <person name="Olsson S."/>
            <person name="Huttunen S."/>
            <person name="Landis J.B."/>
            <person name="Wickett N.J."/>
            <person name="Johnson M.G."/>
            <person name="Rensing S.A."/>
            <person name="Grimwood J."/>
            <person name="Schmutz J."/>
            <person name="Mcdaniel S.F."/>
        </authorList>
    </citation>
    <scope>NUCLEOTIDE SEQUENCE</scope>
    <source>
        <strain evidence="1">R40</strain>
    </source>
</reference>
<evidence type="ECO:0000313" key="2">
    <source>
        <dbReference type="Proteomes" id="UP000822688"/>
    </source>
</evidence>
<dbReference type="Proteomes" id="UP000822688">
    <property type="component" value="Chromosome 2"/>
</dbReference>
<dbReference type="Pfam" id="PF07004">
    <property type="entry name" value="SHIPPO-rpt"/>
    <property type="match status" value="2"/>
</dbReference>